<evidence type="ECO:0000256" key="1">
    <source>
        <dbReference type="ARBA" id="ARBA00022490"/>
    </source>
</evidence>
<feature type="domain" description="Ribosome maturation factor RimP N-terminal" evidence="4">
    <location>
        <begin position="14"/>
        <end position="88"/>
    </location>
</feature>
<dbReference type="AlphaFoldDB" id="C7R3D7"/>
<dbReference type="STRING" id="471856.Jden_1017"/>
<evidence type="ECO:0000313" key="7">
    <source>
        <dbReference type="Proteomes" id="UP000000628"/>
    </source>
</evidence>
<dbReference type="Pfam" id="PF02576">
    <property type="entry name" value="RimP_N"/>
    <property type="match status" value="1"/>
</dbReference>
<evidence type="ECO:0000313" key="6">
    <source>
        <dbReference type="EMBL" id="ACV08673.1"/>
    </source>
</evidence>
<dbReference type="GO" id="GO:0000028">
    <property type="term" value="P:ribosomal small subunit assembly"/>
    <property type="evidence" value="ECO:0007669"/>
    <property type="project" value="TreeGrafter"/>
</dbReference>
<organism evidence="6 7">
    <name type="scientific">Jonesia denitrificans (strain ATCC 14870 / DSM 20603 / BCRC 15368 / CIP 55.134 / JCM 11481 / NBRC 15587 / NCTC 10816 / Prevot 55134)</name>
    <name type="common">Listeria denitrificans</name>
    <dbReference type="NCBI Taxonomy" id="471856"/>
    <lineage>
        <taxon>Bacteria</taxon>
        <taxon>Bacillati</taxon>
        <taxon>Actinomycetota</taxon>
        <taxon>Actinomycetes</taxon>
        <taxon>Micrococcales</taxon>
        <taxon>Jonesiaceae</taxon>
        <taxon>Jonesia</taxon>
    </lineage>
</organism>
<dbReference type="HAMAP" id="MF_01077">
    <property type="entry name" value="RimP"/>
    <property type="match status" value="1"/>
</dbReference>
<dbReference type="PANTHER" id="PTHR33867">
    <property type="entry name" value="RIBOSOME MATURATION FACTOR RIMP"/>
    <property type="match status" value="1"/>
</dbReference>
<keyword evidence="1 3" id="KW-0963">Cytoplasm</keyword>
<keyword evidence="2 3" id="KW-0690">Ribosome biogenesis</keyword>
<protein>
    <recommendedName>
        <fullName evidence="3">Ribosome maturation factor RimP</fullName>
    </recommendedName>
</protein>
<dbReference type="InterPro" id="IPR028998">
    <property type="entry name" value="RimP_C"/>
</dbReference>
<dbReference type="CDD" id="cd01734">
    <property type="entry name" value="YlxS_C"/>
    <property type="match status" value="1"/>
</dbReference>
<comment type="subcellular location">
    <subcellularLocation>
        <location evidence="3">Cytoplasm</location>
    </subcellularLocation>
</comment>
<dbReference type="InterPro" id="IPR035956">
    <property type="entry name" value="RimP_N_sf"/>
</dbReference>
<evidence type="ECO:0000259" key="4">
    <source>
        <dbReference type="Pfam" id="PF02576"/>
    </source>
</evidence>
<dbReference type="HOGENOM" id="CLU_070525_3_0_11"/>
<dbReference type="eggNOG" id="COG0779">
    <property type="taxonomic scope" value="Bacteria"/>
</dbReference>
<evidence type="ECO:0000259" key="5">
    <source>
        <dbReference type="Pfam" id="PF17384"/>
    </source>
</evidence>
<dbReference type="InterPro" id="IPR036847">
    <property type="entry name" value="RimP_C_sf"/>
</dbReference>
<proteinExistence type="inferred from homology"/>
<comment type="function">
    <text evidence="3">Required for maturation of 30S ribosomal subunits.</text>
</comment>
<keyword evidence="7" id="KW-1185">Reference proteome</keyword>
<evidence type="ECO:0000256" key="2">
    <source>
        <dbReference type="ARBA" id="ARBA00022517"/>
    </source>
</evidence>
<sequence length="177" mass="19396">MARLDVPTQVHDAVAPIVHDAGLFLEDLEYLGSGPTTTIRVTVDLPEDVSGPVGLETISSVSRDLSTALDSVSVLHSQYTLEVSSPGTSRPLTQPRHFRRNVGRLISVKTVNGERFTERLVEVTDDAVLFDTRRHVALADIRRAKVEVELGRVELVDDNDFQDVAGADSGRFDDSED</sequence>
<reference evidence="6 7" key="1">
    <citation type="journal article" date="2009" name="Stand. Genomic Sci.">
        <title>Complete genome sequence of Jonesia denitrificans type strain (Prevot 55134).</title>
        <authorList>
            <person name="Pukall R."/>
            <person name="Gehrich-Schroter G."/>
            <person name="Lapidus A."/>
            <person name="Nolan M."/>
            <person name="Glavina Del Rio T."/>
            <person name="Lucas S."/>
            <person name="Chen F."/>
            <person name="Tice H."/>
            <person name="Pitluck S."/>
            <person name="Cheng J.F."/>
            <person name="Copeland A."/>
            <person name="Saunders E."/>
            <person name="Brettin T."/>
            <person name="Detter J.C."/>
            <person name="Bruce D."/>
            <person name="Goodwin L."/>
            <person name="Pati A."/>
            <person name="Ivanova N."/>
            <person name="Mavromatis K."/>
            <person name="Ovchinnikova G."/>
            <person name="Chen A."/>
            <person name="Palaniappan K."/>
            <person name="Land M."/>
            <person name="Hauser L."/>
            <person name="Chang Y.J."/>
            <person name="Jeffries C.D."/>
            <person name="Chain P."/>
            <person name="Goker M."/>
            <person name="Bristow J."/>
            <person name="Eisen J.A."/>
            <person name="Markowitz V."/>
            <person name="Hugenholtz P."/>
            <person name="Kyrpides N.C."/>
            <person name="Klenk H.P."/>
            <person name="Han C."/>
        </authorList>
    </citation>
    <scope>NUCLEOTIDE SEQUENCE [LARGE SCALE GENOMIC DNA]</scope>
    <source>
        <strain evidence="7">ATCC 14870 / DSM 20603 / BCRC 15368 / CIP 55.134 / JCM 11481 / NBRC 15587 / NCTC 10816 / Prevot 55134</strain>
    </source>
</reference>
<comment type="similarity">
    <text evidence="3">Belongs to the RimP family.</text>
</comment>
<dbReference type="GO" id="GO:0005829">
    <property type="term" value="C:cytosol"/>
    <property type="evidence" value="ECO:0007669"/>
    <property type="project" value="TreeGrafter"/>
</dbReference>
<dbReference type="EMBL" id="CP001706">
    <property type="protein sequence ID" value="ACV08673.1"/>
    <property type="molecule type" value="Genomic_DNA"/>
</dbReference>
<accession>C7R3D7</accession>
<dbReference type="GO" id="GO:0006412">
    <property type="term" value="P:translation"/>
    <property type="evidence" value="ECO:0007669"/>
    <property type="project" value="TreeGrafter"/>
</dbReference>
<dbReference type="InterPro" id="IPR003728">
    <property type="entry name" value="Ribosome_maturation_RimP"/>
</dbReference>
<dbReference type="KEGG" id="jde:Jden_1017"/>
<dbReference type="PANTHER" id="PTHR33867:SF1">
    <property type="entry name" value="RIBOSOME MATURATION FACTOR RIMP"/>
    <property type="match status" value="1"/>
</dbReference>
<feature type="domain" description="Ribosome maturation factor RimP C-terminal" evidence="5">
    <location>
        <begin position="92"/>
        <end position="149"/>
    </location>
</feature>
<dbReference type="Pfam" id="PF17384">
    <property type="entry name" value="DUF150_C"/>
    <property type="match status" value="1"/>
</dbReference>
<dbReference type="SUPFAM" id="SSF74942">
    <property type="entry name" value="YhbC-like, C-terminal domain"/>
    <property type="match status" value="1"/>
</dbReference>
<evidence type="ECO:0000256" key="3">
    <source>
        <dbReference type="HAMAP-Rule" id="MF_01077"/>
    </source>
</evidence>
<dbReference type="OrthoDB" id="9805006at2"/>
<dbReference type="InterPro" id="IPR028989">
    <property type="entry name" value="RimP_N"/>
</dbReference>
<dbReference type="RefSeq" id="WP_015771301.1">
    <property type="nucleotide sequence ID" value="NC_013174.1"/>
</dbReference>
<dbReference type="Gene3D" id="3.30.300.70">
    <property type="entry name" value="RimP-like superfamily, N-terminal"/>
    <property type="match status" value="1"/>
</dbReference>
<gene>
    <name evidence="3" type="primary">rimP</name>
    <name evidence="6" type="ordered locus">Jden_1017</name>
</gene>
<name>C7R3D7_JONDD</name>
<dbReference type="SUPFAM" id="SSF75420">
    <property type="entry name" value="YhbC-like, N-terminal domain"/>
    <property type="match status" value="1"/>
</dbReference>
<dbReference type="Proteomes" id="UP000000628">
    <property type="component" value="Chromosome"/>
</dbReference>